<evidence type="ECO:0000313" key="1">
    <source>
        <dbReference type="EMBL" id="KAK4826285.1"/>
    </source>
</evidence>
<dbReference type="EMBL" id="JAUNZN010000002">
    <property type="protein sequence ID" value="KAK4826285.1"/>
    <property type="molecule type" value="Genomic_DNA"/>
</dbReference>
<proteinExistence type="predicted"/>
<dbReference type="PANTHER" id="PTHR33395">
    <property type="entry name" value="TRANSCRIPTASE, PUTATIVE-RELATED-RELATED"/>
    <property type="match status" value="1"/>
</dbReference>
<dbReference type="Proteomes" id="UP001333110">
    <property type="component" value="Unassembled WGS sequence"/>
</dbReference>
<comment type="caution">
    <text evidence="1">The sequence shown here is derived from an EMBL/GenBank/DDBJ whole genome shotgun (WGS) entry which is preliminary data.</text>
</comment>
<dbReference type="GO" id="GO:0031012">
    <property type="term" value="C:extracellular matrix"/>
    <property type="evidence" value="ECO:0007669"/>
    <property type="project" value="TreeGrafter"/>
</dbReference>
<dbReference type="PANTHER" id="PTHR33395:SF22">
    <property type="entry name" value="REVERSE TRANSCRIPTASE DOMAIN-CONTAINING PROTEIN"/>
    <property type="match status" value="1"/>
</dbReference>
<evidence type="ECO:0000313" key="2">
    <source>
        <dbReference type="Proteomes" id="UP001333110"/>
    </source>
</evidence>
<protein>
    <recommendedName>
        <fullName evidence="3">Glycerol kinase</fullName>
    </recommendedName>
</protein>
<keyword evidence="2" id="KW-1185">Reference proteome</keyword>
<gene>
    <name evidence="1" type="ORF">QYF61_007132</name>
</gene>
<organism evidence="1 2">
    <name type="scientific">Mycteria americana</name>
    <name type="common">Wood stork</name>
    <dbReference type="NCBI Taxonomy" id="33587"/>
    <lineage>
        <taxon>Eukaryota</taxon>
        <taxon>Metazoa</taxon>
        <taxon>Chordata</taxon>
        <taxon>Craniata</taxon>
        <taxon>Vertebrata</taxon>
        <taxon>Euteleostomi</taxon>
        <taxon>Archelosauria</taxon>
        <taxon>Archosauria</taxon>
        <taxon>Dinosauria</taxon>
        <taxon>Saurischia</taxon>
        <taxon>Theropoda</taxon>
        <taxon>Coelurosauria</taxon>
        <taxon>Aves</taxon>
        <taxon>Neognathae</taxon>
        <taxon>Neoaves</taxon>
        <taxon>Aequornithes</taxon>
        <taxon>Ciconiiformes</taxon>
        <taxon>Ciconiidae</taxon>
        <taxon>Mycteria</taxon>
    </lineage>
</organism>
<accession>A0AAN7P4I8</accession>
<dbReference type="Gene3D" id="3.60.10.10">
    <property type="entry name" value="Endonuclease/exonuclease/phosphatase"/>
    <property type="match status" value="1"/>
</dbReference>
<reference evidence="1 2" key="1">
    <citation type="journal article" date="2023" name="J. Hered.">
        <title>Chromosome-level genome of the wood stork (Mycteria americana) provides insight into avian chromosome evolution.</title>
        <authorList>
            <person name="Flamio R. Jr."/>
            <person name="Ramstad K.M."/>
        </authorList>
    </citation>
    <scope>NUCLEOTIDE SEQUENCE [LARGE SCALE GENOMIC DNA]</scope>
    <source>
        <strain evidence="1">JAX WOST 10</strain>
    </source>
</reference>
<dbReference type="AlphaFoldDB" id="A0AAN7P4I8"/>
<dbReference type="GO" id="GO:0061343">
    <property type="term" value="P:cell adhesion involved in heart morphogenesis"/>
    <property type="evidence" value="ECO:0007669"/>
    <property type="project" value="TreeGrafter"/>
</dbReference>
<dbReference type="GO" id="GO:0007508">
    <property type="term" value="P:larval heart development"/>
    <property type="evidence" value="ECO:0007669"/>
    <property type="project" value="TreeGrafter"/>
</dbReference>
<name>A0AAN7P4I8_MYCAM</name>
<sequence length="299" mass="34241">MASNHHMAHKSFSVGEQEVQRGTFPRAHCWLMFSLVSSRTTKSFSAKLFSSWSTPSIYLVSGLVPPQVQDFALHPVELYEVPVSPFLQPVQVPLDGSTTLWHISHSPQFCVICKRAEGTLCPIIQIINEDVKQDCTRYSMECRPHSTELRLLEATSNGVQCYKALVLMGDFKHPDICWRNYTAEHKESRRFLECTDNFFLQVIEEPIRRGILLDLILTKNEGLIENVKVKGSLGCSDHEMVEFRILMGGRRLKSKLTTLDFRRADFGLFKDLLGRVPWDKALEGKEAHKSWLIFKDDLL</sequence>
<dbReference type="InterPro" id="IPR036691">
    <property type="entry name" value="Endo/exonu/phosph_ase_sf"/>
</dbReference>
<evidence type="ECO:0008006" key="3">
    <source>
        <dbReference type="Google" id="ProtNLM"/>
    </source>
</evidence>